<dbReference type="InterPro" id="IPR011009">
    <property type="entry name" value="Kinase-like_dom_sf"/>
</dbReference>
<evidence type="ECO:0000256" key="4">
    <source>
        <dbReference type="ARBA" id="ARBA00022741"/>
    </source>
</evidence>
<dbReference type="Proteomes" id="UP000528460">
    <property type="component" value="Unassembled WGS sequence"/>
</dbReference>
<dbReference type="PROSITE" id="PS50011">
    <property type="entry name" value="PROTEIN_KINASE_DOM"/>
    <property type="match status" value="1"/>
</dbReference>
<feature type="compositionally biased region" description="Low complexity" evidence="8">
    <location>
        <begin position="383"/>
        <end position="406"/>
    </location>
</feature>
<name>A0A7Y4JZG6_9BACT</name>
<sequence length="422" mass="45508">MVIATIPAHLGPGQRVDGFRVVRPLGSGSYGAVLLVEKGGHRYAMKFSTHRASSGDEQQADARLMREAVCLLHLQDHPNIVRCWAHSRWPDIQHGWRYIVLDYVEGYTLGEWLEKTHPTAHEVVRVFVKLASALAHAHARGVFHRDVKLSNIVVRASDGEPFLLDFGVSSYLMAPELTDTPLPPGTRRYRSPEATRFLKQHGDERGARYPFKATDDVYALGLCLYDLLTIPRPVSNPPALYVGGRWTPPAPQTLNPRVPEALGRAALHFIDRDPGQRAASAEVVRRELAELLPETGDAWRTEPLHGAAPPLQPAPEQASAQGRAPGGHGRRWVAAGAFAALLLMAWVGFMGLHAPGVPEPRSALGGDGMAPPSTRDASISARAPPSATSTAAPAAEVASPVSAPVPKESPPVKRAPAPMTPP</sequence>
<feature type="region of interest" description="Disordered" evidence="8">
    <location>
        <begin position="362"/>
        <end position="422"/>
    </location>
</feature>
<keyword evidence="6 7" id="KW-0067">ATP-binding</keyword>
<keyword evidence="3" id="KW-0808">Transferase</keyword>
<proteinExistence type="inferred from homology"/>
<evidence type="ECO:0000256" key="2">
    <source>
        <dbReference type="ARBA" id="ARBA00012513"/>
    </source>
</evidence>
<evidence type="ECO:0000259" key="9">
    <source>
        <dbReference type="PROSITE" id="PS50011"/>
    </source>
</evidence>
<dbReference type="GO" id="GO:0005524">
    <property type="term" value="F:ATP binding"/>
    <property type="evidence" value="ECO:0007669"/>
    <property type="project" value="UniProtKB-UniRule"/>
</dbReference>
<evidence type="ECO:0000256" key="7">
    <source>
        <dbReference type="PROSITE-ProRule" id="PRU10141"/>
    </source>
</evidence>
<dbReference type="EC" id="2.7.11.1" evidence="2"/>
<dbReference type="InterPro" id="IPR000719">
    <property type="entry name" value="Prot_kinase_dom"/>
</dbReference>
<dbReference type="CDD" id="cd14014">
    <property type="entry name" value="STKc_PknB_like"/>
    <property type="match status" value="1"/>
</dbReference>
<organism evidence="10 11">
    <name type="scientific">Corallococcus exercitus</name>
    <dbReference type="NCBI Taxonomy" id="2316736"/>
    <lineage>
        <taxon>Bacteria</taxon>
        <taxon>Pseudomonadati</taxon>
        <taxon>Myxococcota</taxon>
        <taxon>Myxococcia</taxon>
        <taxon>Myxococcales</taxon>
        <taxon>Cystobacterineae</taxon>
        <taxon>Myxococcaceae</taxon>
        <taxon>Corallococcus</taxon>
    </lineage>
</organism>
<evidence type="ECO:0000256" key="3">
    <source>
        <dbReference type="ARBA" id="ARBA00022679"/>
    </source>
</evidence>
<feature type="binding site" evidence="7">
    <location>
        <position position="46"/>
    </location>
    <ligand>
        <name>ATP</name>
        <dbReference type="ChEBI" id="CHEBI:30616"/>
    </ligand>
</feature>
<dbReference type="PANTHER" id="PTHR43671:SF13">
    <property type="entry name" value="SERINE_THREONINE-PROTEIN KINASE NEK2"/>
    <property type="match status" value="1"/>
</dbReference>
<protein>
    <recommendedName>
        <fullName evidence="2">non-specific serine/threonine protein kinase</fullName>
        <ecNumber evidence="2">2.7.11.1</ecNumber>
    </recommendedName>
</protein>
<evidence type="ECO:0000313" key="11">
    <source>
        <dbReference type="Proteomes" id="UP000528460"/>
    </source>
</evidence>
<dbReference type="PROSITE" id="PS00108">
    <property type="entry name" value="PROTEIN_KINASE_ST"/>
    <property type="match status" value="1"/>
</dbReference>
<evidence type="ECO:0000256" key="5">
    <source>
        <dbReference type="ARBA" id="ARBA00022777"/>
    </source>
</evidence>
<dbReference type="RefSeq" id="WP_171421063.1">
    <property type="nucleotide sequence ID" value="NZ_JABFJW010000388.1"/>
</dbReference>
<comment type="caution">
    <text evidence="10">The sequence shown here is derived from an EMBL/GenBank/DDBJ whole genome shotgun (WGS) entry which is preliminary data.</text>
</comment>
<evidence type="ECO:0000256" key="6">
    <source>
        <dbReference type="ARBA" id="ARBA00022840"/>
    </source>
</evidence>
<feature type="domain" description="Protein kinase" evidence="9">
    <location>
        <begin position="19"/>
        <end position="292"/>
    </location>
</feature>
<feature type="region of interest" description="Disordered" evidence="8">
    <location>
        <begin position="300"/>
        <end position="329"/>
    </location>
</feature>
<dbReference type="Pfam" id="PF00069">
    <property type="entry name" value="Pkinase"/>
    <property type="match status" value="1"/>
</dbReference>
<dbReference type="Gene3D" id="1.10.510.10">
    <property type="entry name" value="Transferase(Phosphotransferase) domain 1"/>
    <property type="match status" value="1"/>
</dbReference>
<evidence type="ECO:0000313" key="10">
    <source>
        <dbReference type="EMBL" id="NOK13919.1"/>
    </source>
</evidence>
<comment type="similarity">
    <text evidence="1">Belongs to the protein kinase superfamily. NEK Ser/Thr protein kinase family. NIMA subfamily.</text>
</comment>
<evidence type="ECO:0000256" key="8">
    <source>
        <dbReference type="SAM" id="MobiDB-lite"/>
    </source>
</evidence>
<dbReference type="AlphaFoldDB" id="A0A7Y4JZG6"/>
<dbReference type="InterPro" id="IPR017441">
    <property type="entry name" value="Protein_kinase_ATP_BS"/>
</dbReference>
<feature type="non-terminal residue" evidence="10">
    <location>
        <position position="422"/>
    </location>
</feature>
<dbReference type="PANTHER" id="PTHR43671">
    <property type="entry name" value="SERINE/THREONINE-PROTEIN KINASE NEK"/>
    <property type="match status" value="1"/>
</dbReference>
<gene>
    <name evidence="10" type="ORF">HNS30_33225</name>
</gene>
<dbReference type="GO" id="GO:0004674">
    <property type="term" value="F:protein serine/threonine kinase activity"/>
    <property type="evidence" value="ECO:0007669"/>
    <property type="project" value="UniProtKB-EC"/>
</dbReference>
<keyword evidence="4 7" id="KW-0547">Nucleotide-binding</keyword>
<dbReference type="PROSITE" id="PS00107">
    <property type="entry name" value="PROTEIN_KINASE_ATP"/>
    <property type="match status" value="1"/>
</dbReference>
<dbReference type="InterPro" id="IPR008271">
    <property type="entry name" value="Ser/Thr_kinase_AS"/>
</dbReference>
<evidence type="ECO:0000256" key="1">
    <source>
        <dbReference type="ARBA" id="ARBA00010886"/>
    </source>
</evidence>
<dbReference type="SUPFAM" id="SSF56112">
    <property type="entry name" value="Protein kinase-like (PK-like)"/>
    <property type="match status" value="1"/>
</dbReference>
<dbReference type="EMBL" id="JABFJW010000388">
    <property type="protein sequence ID" value="NOK13919.1"/>
    <property type="molecule type" value="Genomic_DNA"/>
</dbReference>
<dbReference type="SMART" id="SM00220">
    <property type="entry name" value="S_TKc"/>
    <property type="match status" value="1"/>
</dbReference>
<keyword evidence="5 10" id="KW-0418">Kinase</keyword>
<dbReference type="Gene3D" id="3.30.200.20">
    <property type="entry name" value="Phosphorylase Kinase, domain 1"/>
    <property type="match status" value="1"/>
</dbReference>
<dbReference type="InterPro" id="IPR050660">
    <property type="entry name" value="NEK_Ser/Thr_kinase"/>
</dbReference>
<reference evidence="10 11" key="1">
    <citation type="submission" date="2020-05" db="EMBL/GenBank/DDBJ databases">
        <authorList>
            <person name="Whitworth D."/>
        </authorList>
    </citation>
    <scope>NUCLEOTIDE SEQUENCE [LARGE SCALE GENOMIC DNA]</scope>
    <source>
        <strain evidence="10 11">CA046A</strain>
    </source>
</reference>
<accession>A0A7Y4JZG6</accession>